<keyword evidence="2" id="KW-0808">Transferase</keyword>
<dbReference type="FunFam" id="3.30.200.20:FF:000042">
    <property type="entry name" value="Aurora kinase A"/>
    <property type="match status" value="1"/>
</dbReference>
<dbReference type="InterPro" id="IPR008271">
    <property type="entry name" value="Ser/Thr_kinase_AS"/>
</dbReference>
<dbReference type="InterPro" id="IPR000719">
    <property type="entry name" value="Prot_kinase_dom"/>
</dbReference>
<keyword evidence="11" id="KW-1185">Reference proteome</keyword>
<dbReference type="GO" id="GO:0004674">
    <property type="term" value="F:protein serine/threonine kinase activity"/>
    <property type="evidence" value="ECO:0007669"/>
    <property type="project" value="UniProtKB-KW"/>
</dbReference>
<evidence type="ECO:0000259" key="9">
    <source>
        <dbReference type="PROSITE" id="PS50011"/>
    </source>
</evidence>
<keyword evidence="4" id="KW-0418">Kinase</keyword>
<dbReference type="EMBL" id="JAMWBK010000002">
    <property type="protein sequence ID" value="KAJ8907864.1"/>
    <property type="molecule type" value="Genomic_DNA"/>
</dbReference>
<gene>
    <name evidence="10" type="ORF">NDN08_007968</name>
</gene>
<dbReference type="SMART" id="SM00220">
    <property type="entry name" value="S_TKc"/>
    <property type="match status" value="1"/>
</dbReference>
<dbReference type="SUPFAM" id="SSF56112">
    <property type="entry name" value="Protein kinase-like (PK-like)"/>
    <property type="match status" value="1"/>
</dbReference>
<sequence>MCNESAAPGKGYGKYVVEELLGKGSSAKVYAGRNAETGEKVALKVFKKEKLEEKPHLHTLLKREMALMRLLDHPNIIKFHEVISTPNKIVLVLEYMDGGDMYTHLVENGKLDEEEALKYFRQLVAAVRHCHDRHVCHRDLKPENLLLSKDGRLVLADFGLSSNIKPTSLLATCCGSPHYVAPEVLEGRLYNGRQADMWACGVILYVLVTGSLPFDDDNLTRLMEKVRQGRFYVPMYLSEDCAGLIRMMVVKYPEARPSMQQVWDHSWFSGNGRPKYKEVEEKCKHAAQEVFAHPDSEVVQWLTDMGWGTESTVEEQLRSEESSVVKILYASLCHNLDKSTSTERKDRSSSHGSEGNEKNAEDGKNTLGSIVQIFGGLFTGNAGENIDNRRDSFHEPAVGQKNTMQAIT</sequence>
<dbReference type="Pfam" id="PF00069">
    <property type="entry name" value="Pkinase"/>
    <property type="match status" value="1"/>
</dbReference>
<evidence type="ECO:0000256" key="1">
    <source>
        <dbReference type="ARBA" id="ARBA00022527"/>
    </source>
</evidence>
<dbReference type="FunFam" id="1.10.510.10:FF:000956">
    <property type="entry name" value="CAMK family protein kinase"/>
    <property type="match status" value="1"/>
</dbReference>
<accession>A0AAV8UZ39</accession>
<evidence type="ECO:0000313" key="10">
    <source>
        <dbReference type="EMBL" id="KAJ8907864.1"/>
    </source>
</evidence>
<evidence type="ECO:0000313" key="11">
    <source>
        <dbReference type="Proteomes" id="UP001157974"/>
    </source>
</evidence>
<reference evidence="10 11" key="1">
    <citation type="journal article" date="2023" name="Nat. Commun.">
        <title>Origin of minicircular mitochondrial genomes in red algae.</title>
        <authorList>
            <person name="Lee Y."/>
            <person name="Cho C.H."/>
            <person name="Lee Y.M."/>
            <person name="Park S.I."/>
            <person name="Yang J.H."/>
            <person name="West J.A."/>
            <person name="Bhattacharya D."/>
            <person name="Yoon H.S."/>
        </authorList>
    </citation>
    <scope>NUCLEOTIDE SEQUENCE [LARGE SCALE GENOMIC DNA]</scope>
    <source>
        <strain evidence="10 11">CCMP1338</strain>
        <tissue evidence="10">Whole cell</tissue>
    </source>
</reference>
<dbReference type="GO" id="GO:0035556">
    <property type="term" value="P:intracellular signal transduction"/>
    <property type="evidence" value="ECO:0007669"/>
    <property type="project" value="TreeGrafter"/>
</dbReference>
<protein>
    <recommendedName>
        <fullName evidence="9">Protein kinase domain-containing protein</fullName>
    </recommendedName>
</protein>
<organism evidence="10 11">
    <name type="scientific">Rhodosorus marinus</name>
    <dbReference type="NCBI Taxonomy" id="101924"/>
    <lineage>
        <taxon>Eukaryota</taxon>
        <taxon>Rhodophyta</taxon>
        <taxon>Stylonematophyceae</taxon>
        <taxon>Stylonematales</taxon>
        <taxon>Stylonemataceae</taxon>
        <taxon>Rhodosorus</taxon>
    </lineage>
</organism>
<dbReference type="Proteomes" id="UP001157974">
    <property type="component" value="Unassembled WGS sequence"/>
</dbReference>
<dbReference type="PROSITE" id="PS00108">
    <property type="entry name" value="PROTEIN_KINASE_ST"/>
    <property type="match status" value="1"/>
</dbReference>
<evidence type="ECO:0000256" key="2">
    <source>
        <dbReference type="ARBA" id="ARBA00022679"/>
    </source>
</evidence>
<dbReference type="GO" id="GO:0005524">
    <property type="term" value="F:ATP binding"/>
    <property type="evidence" value="ECO:0007669"/>
    <property type="project" value="UniProtKB-UniRule"/>
</dbReference>
<dbReference type="Gene3D" id="1.10.510.10">
    <property type="entry name" value="Transferase(Phosphotransferase) domain 1"/>
    <property type="match status" value="1"/>
</dbReference>
<feature type="region of interest" description="Disordered" evidence="8">
    <location>
        <begin position="339"/>
        <end position="364"/>
    </location>
</feature>
<dbReference type="GO" id="GO:0005737">
    <property type="term" value="C:cytoplasm"/>
    <property type="evidence" value="ECO:0007669"/>
    <property type="project" value="TreeGrafter"/>
</dbReference>
<evidence type="ECO:0000256" key="5">
    <source>
        <dbReference type="ARBA" id="ARBA00022840"/>
    </source>
</evidence>
<comment type="similarity">
    <text evidence="7">Belongs to the protein kinase superfamily.</text>
</comment>
<proteinExistence type="inferred from homology"/>
<evidence type="ECO:0000256" key="3">
    <source>
        <dbReference type="ARBA" id="ARBA00022741"/>
    </source>
</evidence>
<dbReference type="InterPro" id="IPR011009">
    <property type="entry name" value="Kinase-like_dom_sf"/>
</dbReference>
<dbReference type="PANTHER" id="PTHR24346">
    <property type="entry name" value="MAP/MICROTUBULE AFFINITY-REGULATING KINASE"/>
    <property type="match status" value="1"/>
</dbReference>
<evidence type="ECO:0000256" key="6">
    <source>
        <dbReference type="PROSITE-ProRule" id="PRU10141"/>
    </source>
</evidence>
<feature type="binding site" evidence="6">
    <location>
        <position position="44"/>
    </location>
    <ligand>
        <name>ATP</name>
        <dbReference type="ChEBI" id="CHEBI:30616"/>
    </ligand>
</feature>
<dbReference type="AlphaFoldDB" id="A0AAV8UZ39"/>
<dbReference type="InterPro" id="IPR017441">
    <property type="entry name" value="Protein_kinase_ATP_BS"/>
</dbReference>
<keyword evidence="5 6" id="KW-0067">ATP-binding</keyword>
<name>A0AAV8UZ39_9RHOD</name>
<dbReference type="CDD" id="cd14003">
    <property type="entry name" value="STKc_AMPK-like"/>
    <property type="match status" value="1"/>
</dbReference>
<feature type="region of interest" description="Disordered" evidence="8">
    <location>
        <begin position="385"/>
        <end position="408"/>
    </location>
</feature>
<dbReference type="PROSITE" id="PS00107">
    <property type="entry name" value="PROTEIN_KINASE_ATP"/>
    <property type="match status" value="1"/>
</dbReference>
<dbReference type="PROSITE" id="PS50011">
    <property type="entry name" value="PROTEIN_KINASE_DOM"/>
    <property type="match status" value="1"/>
</dbReference>
<feature type="domain" description="Protein kinase" evidence="9">
    <location>
        <begin position="15"/>
        <end position="268"/>
    </location>
</feature>
<dbReference type="PANTHER" id="PTHR24346:SF82">
    <property type="entry name" value="KP78A-RELATED"/>
    <property type="match status" value="1"/>
</dbReference>
<evidence type="ECO:0000256" key="4">
    <source>
        <dbReference type="ARBA" id="ARBA00022777"/>
    </source>
</evidence>
<evidence type="ECO:0000256" key="7">
    <source>
        <dbReference type="RuleBase" id="RU000304"/>
    </source>
</evidence>
<comment type="caution">
    <text evidence="10">The sequence shown here is derived from an EMBL/GenBank/DDBJ whole genome shotgun (WGS) entry which is preliminary data.</text>
</comment>
<keyword evidence="1 7" id="KW-0723">Serine/threonine-protein kinase</keyword>
<evidence type="ECO:0000256" key="8">
    <source>
        <dbReference type="SAM" id="MobiDB-lite"/>
    </source>
</evidence>
<keyword evidence="3 6" id="KW-0547">Nucleotide-binding</keyword>